<dbReference type="InterPro" id="IPR036084">
    <property type="entry name" value="Ser_inhib-like_sf"/>
</dbReference>
<dbReference type="OrthoDB" id="6490487at2759"/>
<reference evidence="1 2" key="1">
    <citation type="journal article" date="2015" name="Parasit. Vectors">
        <title>Draft genome of the scabies mite.</title>
        <authorList>
            <person name="Rider S.D.Jr."/>
            <person name="Morgan M.S."/>
            <person name="Arlian L.G."/>
        </authorList>
    </citation>
    <scope>NUCLEOTIDE SEQUENCE [LARGE SCALE GENOMIC DNA]</scope>
    <source>
        <strain evidence="1">Arlian Lab</strain>
    </source>
</reference>
<accession>A0A132A0C2</accession>
<protein>
    <submittedName>
        <fullName evidence="1">Cysteine rich trypsin inhibitor-like protein 7</fullName>
    </submittedName>
</protein>
<dbReference type="AlphaFoldDB" id="A0A132A0C2"/>
<name>A0A132A0C2_SARSC</name>
<proteinExistence type="predicted"/>
<dbReference type="Gene3D" id="2.10.25.10">
    <property type="entry name" value="Laminin"/>
    <property type="match status" value="1"/>
</dbReference>
<dbReference type="EMBL" id="JXLN01008666">
    <property type="protein sequence ID" value="KPM04394.1"/>
    <property type="molecule type" value="Genomic_DNA"/>
</dbReference>
<dbReference type="InterPro" id="IPR002919">
    <property type="entry name" value="TIL_dom"/>
</dbReference>
<evidence type="ECO:0000313" key="1">
    <source>
        <dbReference type="EMBL" id="KPM04394.1"/>
    </source>
</evidence>
<sequence>MLRFDLILLLFVAIIYIQQIESYTVLEKPHCKNSFRFQDRCPRHEHWSQCPTKCPKTCLNRHIPEAGFCVRMCDHPHCVCDRHYVRVGYDANGGLGPCVLRSNCHRYIRCRWEFKWLERQYD</sequence>
<dbReference type="Proteomes" id="UP000616769">
    <property type="component" value="Unassembled WGS sequence"/>
</dbReference>
<dbReference type="CDD" id="cd19941">
    <property type="entry name" value="TIL"/>
    <property type="match status" value="1"/>
</dbReference>
<dbReference type="VEuPathDB" id="VectorBase:SSCA007213"/>
<comment type="caution">
    <text evidence="1">The sequence shown here is derived from an EMBL/GenBank/DDBJ whole genome shotgun (WGS) entry which is preliminary data.</text>
</comment>
<dbReference type="SUPFAM" id="SSF57567">
    <property type="entry name" value="Serine protease inhibitors"/>
    <property type="match status" value="1"/>
</dbReference>
<organism evidence="1 2">
    <name type="scientific">Sarcoptes scabiei</name>
    <name type="common">Itch mite</name>
    <name type="synonym">Acarus scabiei</name>
    <dbReference type="NCBI Taxonomy" id="52283"/>
    <lineage>
        <taxon>Eukaryota</taxon>
        <taxon>Metazoa</taxon>
        <taxon>Ecdysozoa</taxon>
        <taxon>Arthropoda</taxon>
        <taxon>Chelicerata</taxon>
        <taxon>Arachnida</taxon>
        <taxon>Acari</taxon>
        <taxon>Acariformes</taxon>
        <taxon>Sarcoptiformes</taxon>
        <taxon>Astigmata</taxon>
        <taxon>Psoroptidia</taxon>
        <taxon>Sarcoptoidea</taxon>
        <taxon>Sarcoptidae</taxon>
        <taxon>Sarcoptinae</taxon>
        <taxon>Sarcoptes</taxon>
    </lineage>
</organism>
<dbReference type="Pfam" id="PF01826">
    <property type="entry name" value="TIL"/>
    <property type="match status" value="1"/>
</dbReference>
<evidence type="ECO:0000313" key="2">
    <source>
        <dbReference type="Proteomes" id="UP000616769"/>
    </source>
</evidence>
<gene>
    <name evidence="1" type="ORF">QR98_0028380</name>
</gene>